<organism evidence="1 2">
    <name type="scientific">Verticillium dahliae</name>
    <name type="common">Verticillium wilt</name>
    <dbReference type="NCBI Taxonomy" id="27337"/>
    <lineage>
        <taxon>Eukaryota</taxon>
        <taxon>Fungi</taxon>
        <taxon>Dikarya</taxon>
        <taxon>Ascomycota</taxon>
        <taxon>Pezizomycotina</taxon>
        <taxon>Sordariomycetes</taxon>
        <taxon>Hypocreomycetidae</taxon>
        <taxon>Glomerellales</taxon>
        <taxon>Plectosphaerellaceae</taxon>
        <taxon>Verticillium</taxon>
    </lineage>
</organism>
<accession>A0A444RSX7</accession>
<dbReference type="Proteomes" id="UP000288725">
    <property type="component" value="Chromosome 3"/>
</dbReference>
<name>A0A444RSX7_VERDA</name>
<dbReference type="AlphaFoldDB" id="A0A444RSX7"/>
<gene>
    <name evidence="1" type="ORF">VDGE_30487</name>
</gene>
<sequence length="108" mass="12125">MPAVAPSNSESYLLLREPLAKFLFSNLLIGFAHTYKTPKAAQRSEQNTMDEKLVPMDLHLLEQQRLYHHFPAPGFTIGDAVHQGPSTEPYTAFMIRFSAATFATLRST</sequence>
<comment type="caution">
    <text evidence="1">The sequence shown here is derived from an EMBL/GenBank/DDBJ whole genome shotgun (WGS) entry which is preliminary data.</text>
</comment>
<dbReference type="EMBL" id="RSDZ01000095">
    <property type="protein sequence ID" value="RXG44178.1"/>
    <property type="molecule type" value="Genomic_DNA"/>
</dbReference>
<protein>
    <submittedName>
        <fullName evidence="1">Uncharacterized protein</fullName>
    </submittedName>
</protein>
<reference evidence="1 2" key="1">
    <citation type="submission" date="2018-12" db="EMBL/GenBank/DDBJ databases">
        <title>Genome of Verticillium dahliae isolate Getta Getta.</title>
        <authorList>
            <person name="Gardiner D.M."/>
        </authorList>
    </citation>
    <scope>NUCLEOTIDE SEQUENCE [LARGE SCALE GENOMIC DNA]</scope>
    <source>
        <strain evidence="1 2">Getta Getta</strain>
    </source>
</reference>
<proteinExistence type="predicted"/>
<evidence type="ECO:0000313" key="1">
    <source>
        <dbReference type="EMBL" id="RXG44178.1"/>
    </source>
</evidence>
<evidence type="ECO:0000313" key="2">
    <source>
        <dbReference type="Proteomes" id="UP000288725"/>
    </source>
</evidence>